<evidence type="ECO:0000313" key="2">
    <source>
        <dbReference type="EMBL" id="KAK0465953.1"/>
    </source>
</evidence>
<sequence length="110" mass="12231">MCGRTLLAPAPVLLVTVACQISPVPSGNLFPLPLLKEVSKSSGFRSQHMRSWCVICGHRSVFVFFLFRCDRGLPPFVADTTHFQNTTLVLVAWKQTSSSHHLSEFVSLPF</sequence>
<feature type="chain" id="PRO_5041328593" description="Secreted protein" evidence="1">
    <location>
        <begin position="27"/>
        <end position="110"/>
    </location>
</feature>
<proteinExistence type="predicted"/>
<dbReference type="EMBL" id="JAUEPS010000004">
    <property type="protein sequence ID" value="KAK0465953.1"/>
    <property type="molecule type" value="Genomic_DNA"/>
</dbReference>
<comment type="caution">
    <text evidence="2">The sequence shown here is derived from an EMBL/GenBank/DDBJ whole genome shotgun (WGS) entry which is preliminary data.</text>
</comment>
<evidence type="ECO:0000256" key="1">
    <source>
        <dbReference type="SAM" id="SignalP"/>
    </source>
</evidence>
<dbReference type="Proteomes" id="UP001175211">
    <property type="component" value="Unassembled WGS sequence"/>
</dbReference>
<name>A0AA39NI99_ARMTA</name>
<organism evidence="2 3">
    <name type="scientific">Armillaria tabescens</name>
    <name type="common">Ringless honey mushroom</name>
    <name type="synonym">Agaricus tabescens</name>
    <dbReference type="NCBI Taxonomy" id="1929756"/>
    <lineage>
        <taxon>Eukaryota</taxon>
        <taxon>Fungi</taxon>
        <taxon>Dikarya</taxon>
        <taxon>Basidiomycota</taxon>
        <taxon>Agaricomycotina</taxon>
        <taxon>Agaricomycetes</taxon>
        <taxon>Agaricomycetidae</taxon>
        <taxon>Agaricales</taxon>
        <taxon>Marasmiineae</taxon>
        <taxon>Physalacriaceae</taxon>
        <taxon>Desarmillaria</taxon>
    </lineage>
</organism>
<protein>
    <recommendedName>
        <fullName evidence="4">Secreted protein</fullName>
    </recommendedName>
</protein>
<feature type="signal peptide" evidence="1">
    <location>
        <begin position="1"/>
        <end position="26"/>
    </location>
</feature>
<evidence type="ECO:0000313" key="3">
    <source>
        <dbReference type="Proteomes" id="UP001175211"/>
    </source>
</evidence>
<dbReference type="RefSeq" id="XP_060336780.1">
    <property type="nucleotide sequence ID" value="XM_060483516.1"/>
</dbReference>
<accession>A0AA39NI99</accession>
<evidence type="ECO:0008006" key="4">
    <source>
        <dbReference type="Google" id="ProtNLM"/>
    </source>
</evidence>
<dbReference type="AlphaFoldDB" id="A0AA39NI99"/>
<reference evidence="2" key="1">
    <citation type="submission" date="2023-06" db="EMBL/GenBank/DDBJ databases">
        <authorList>
            <consortium name="Lawrence Berkeley National Laboratory"/>
            <person name="Ahrendt S."/>
            <person name="Sahu N."/>
            <person name="Indic B."/>
            <person name="Wong-Bajracharya J."/>
            <person name="Merenyi Z."/>
            <person name="Ke H.-M."/>
            <person name="Monk M."/>
            <person name="Kocsube S."/>
            <person name="Drula E."/>
            <person name="Lipzen A."/>
            <person name="Balint B."/>
            <person name="Henrissat B."/>
            <person name="Andreopoulos B."/>
            <person name="Martin F.M."/>
            <person name="Harder C.B."/>
            <person name="Rigling D."/>
            <person name="Ford K.L."/>
            <person name="Foster G.D."/>
            <person name="Pangilinan J."/>
            <person name="Papanicolaou A."/>
            <person name="Barry K."/>
            <person name="LaButti K."/>
            <person name="Viragh M."/>
            <person name="Koriabine M."/>
            <person name="Yan M."/>
            <person name="Riley R."/>
            <person name="Champramary S."/>
            <person name="Plett K.L."/>
            <person name="Tsai I.J."/>
            <person name="Slot J."/>
            <person name="Sipos G."/>
            <person name="Plett J."/>
            <person name="Nagy L.G."/>
            <person name="Grigoriev I.V."/>
        </authorList>
    </citation>
    <scope>NUCLEOTIDE SEQUENCE</scope>
    <source>
        <strain evidence="2">CCBAS 213</strain>
    </source>
</reference>
<keyword evidence="1" id="KW-0732">Signal</keyword>
<dbReference type="PROSITE" id="PS51257">
    <property type="entry name" value="PROKAR_LIPOPROTEIN"/>
    <property type="match status" value="1"/>
</dbReference>
<dbReference type="GeneID" id="85367064"/>
<gene>
    <name evidence="2" type="ORF">EV420DRAFT_803606</name>
</gene>
<keyword evidence="3" id="KW-1185">Reference proteome</keyword>